<sequence length="42" mass="4441">MTLKARLTGEGDDAQLSLISELVQGEVAYEDDQTGEEQAATG</sequence>
<accession>A0A0F9JZM6</accession>
<dbReference type="EMBL" id="LAZR01014929">
    <property type="protein sequence ID" value="KKM15348.1"/>
    <property type="molecule type" value="Genomic_DNA"/>
</dbReference>
<gene>
    <name evidence="1" type="ORF">LCGC14_1697010</name>
</gene>
<name>A0A0F9JZM6_9ZZZZ</name>
<reference evidence="1" key="1">
    <citation type="journal article" date="2015" name="Nature">
        <title>Complex archaea that bridge the gap between prokaryotes and eukaryotes.</title>
        <authorList>
            <person name="Spang A."/>
            <person name="Saw J.H."/>
            <person name="Jorgensen S.L."/>
            <person name="Zaremba-Niedzwiedzka K."/>
            <person name="Martijn J."/>
            <person name="Lind A.E."/>
            <person name="van Eijk R."/>
            <person name="Schleper C."/>
            <person name="Guy L."/>
            <person name="Ettema T.J."/>
        </authorList>
    </citation>
    <scope>NUCLEOTIDE SEQUENCE</scope>
</reference>
<dbReference type="AlphaFoldDB" id="A0A0F9JZM6"/>
<evidence type="ECO:0000313" key="1">
    <source>
        <dbReference type="EMBL" id="KKM15348.1"/>
    </source>
</evidence>
<proteinExistence type="predicted"/>
<comment type="caution">
    <text evidence="1">The sequence shown here is derived from an EMBL/GenBank/DDBJ whole genome shotgun (WGS) entry which is preliminary data.</text>
</comment>
<protein>
    <submittedName>
        <fullName evidence="1">Uncharacterized protein</fullName>
    </submittedName>
</protein>
<organism evidence="1">
    <name type="scientific">marine sediment metagenome</name>
    <dbReference type="NCBI Taxonomy" id="412755"/>
    <lineage>
        <taxon>unclassified sequences</taxon>
        <taxon>metagenomes</taxon>
        <taxon>ecological metagenomes</taxon>
    </lineage>
</organism>